<evidence type="ECO:0000313" key="2">
    <source>
        <dbReference type="EMBL" id="ORJ47582.1"/>
    </source>
</evidence>
<dbReference type="Proteomes" id="UP000192521">
    <property type="component" value="Unassembled WGS sequence"/>
</dbReference>
<keyword evidence="3" id="KW-1185">Reference proteome</keyword>
<accession>A0ABX3U969</accession>
<gene>
    <name evidence="2" type="ORF">B2M27_25380</name>
</gene>
<name>A0ABX3U969_KLUIN</name>
<comment type="caution">
    <text evidence="2">The sequence shown here is derived from an EMBL/GenBank/DDBJ whole genome shotgun (WGS) entry which is preliminary data.</text>
</comment>
<organism evidence="2 3">
    <name type="scientific">Kluyvera intermedia</name>
    <name type="common">Enterobacter intermedius</name>
    <dbReference type="NCBI Taxonomy" id="61648"/>
    <lineage>
        <taxon>Bacteria</taxon>
        <taxon>Pseudomonadati</taxon>
        <taxon>Pseudomonadota</taxon>
        <taxon>Gammaproteobacteria</taxon>
        <taxon>Enterobacterales</taxon>
        <taxon>Enterobacteriaceae</taxon>
        <taxon>Kluyvera</taxon>
    </lineage>
</organism>
<feature type="chain" id="PRO_5047190814" evidence="1">
    <location>
        <begin position="19"/>
        <end position="284"/>
    </location>
</feature>
<dbReference type="RefSeq" id="WP_085007689.1">
    <property type="nucleotide sequence ID" value="NZ_MWPR01000070.1"/>
</dbReference>
<evidence type="ECO:0000313" key="3">
    <source>
        <dbReference type="Proteomes" id="UP000192521"/>
    </source>
</evidence>
<reference evidence="2 3" key="1">
    <citation type="submission" date="2017-02" db="EMBL/GenBank/DDBJ databases">
        <title>Draft genome sequence of a Kluyvera intermedia isolate from a patient with a pancreatic abscess.</title>
        <authorList>
            <person name="Thele R."/>
        </authorList>
    </citation>
    <scope>NUCLEOTIDE SEQUENCE [LARGE SCALE GENOMIC DNA]</scope>
    <source>
        <strain evidence="2 3">FOSA7093</strain>
    </source>
</reference>
<proteinExistence type="predicted"/>
<evidence type="ECO:0000256" key="1">
    <source>
        <dbReference type="SAM" id="SignalP"/>
    </source>
</evidence>
<dbReference type="EMBL" id="MWPR01000070">
    <property type="protein sequence ID" value="ORJ47582.1"/>
    <property type="molecule type" value="Genomic_DNA"/>
</dbReference>
<sequence>MKKCIFALACLLSLSAHAEKYLTYADSPGTAVGFATQVVSYNPGSGASGNSALPKSAFGAPDGTLVSLGKSGNIVLQFGPNALKADGTSAADLYVYEGGWWDSFDVYISTDNVTYKKLTATTSAKAGGSTGSWLGFNIDGQVDPLLAYPYVKIVDTSNSSSTVTGTDGADIDGVMITSAVSPVGNYVMYDTDAADGSVYNLYQDADTGAVGVKVIAENKTVSYIPFSSDNTLDPIALTVQSDLNGDAVKDIDVLVKRKADNAQLNITRARDGSLISVIDNSVTK</sequence>
<keyword evidence="1" id="KW-0732">Signal</keyword>
<feature type="signal peptide" evidence="1">
    <location>
        <begin position="1"/>
        <end position="18"/>
    </location>
</feature>
<protein>
    <submittedName>
        <fullName evidence="2">Uncharacterized protein</fullName>
    </submittedName>
</protein>